<evidence type="ECO:0000313" key="2">
    <source>
        <dbReference type="Proteomes" id="UP000785679"/>
    </source>
</evidence>
<reference evidence="1" key="1">
    <citation type="submission" date="2019-06" db="EMBL/GenBank/DDBJ databases">
        <authorList>
            <person name="Zheng W."/>
        </authorList>
    </citation>
    <scope>NUCLEOTIDE SEQUENCE</scope>
    <source>
        <strain evidence="1">QDHG01</strain>
    </source>
</reference>
<protein>
    <recommendedName>
        <fullName evidence="3">MORN repeat protein</fullName>
    </recommendedName>
</protein>
<comment type="caution">
    <text evidence="1">The sequence shown here is derived from an EMBL/GenBank/DDBJ whole genome shotgun (WGS) entry which is preliminary data.</text>
</comment>
<dbReference type="AlphaFoldDB" id="A0A8J8T4W8"/>
<evidence type="ECO:0000313" key="1">
    <source>
        <dbReference type="EMBL" id="TNV81651.1"/>
    </source>
</evidence>
<organism evidence="1 2">
    <name type="scientific">Halteria grandinella</name>
    <dbReference type="NCBI Taxonomy" id="5974"/>
    <lineage>
        <taxon>Eukaryota</taxon>
        <taxon>Sar</taxon>
        <taxon>Alveolata</taxon>
        <taxon>Ciliophora</taxon>
        <taxon>Intramacronucleata</taxon>
        <taxon>Spirotrichea</taxon>
        <taxon>Stichotrichia</taxon>
        <taxon>Sporadotrichida</taxon>
        <taxon>Halteriidae</taxon>
        <taxon>Halteria</taxon>
    </lineage>
</organism>
<evidence type="ECO:0008006" key="3">
    <source>
        <dbReference type="Google" id="ProtNLM"/>
    </source>
</evidence>
<proteinExistence type="predicted"/>
<dbReference type="Proteomes" id="UP000785679">
    <property type="component" value="Unassembled WGS sequence"/>
</dbReference>
<sequence>MPIGQHKLKDQKKQLVSFRYFDEEGKLLRKVGVRNIIEESIYYQLDEPINEFVPNEKRSLIRQHLQSKDLDGRWYKAINQEDKICNVYEGYTNADGITIFSNGFYFGQMQNGQREGYGQLYTTDLNNIPHLFDCEWVQGLPTRGRLYFEKDEEVHFREGIFENMLIKHEESTEIKIEQSNASPTE</sequence>
<gene>
    <name evidence="1" type="ORF">FGO68_gene16811</name>
</gene>
<name>A0A8J8T4W8_HALGN</name>
<keyword evidence="2" id="KW-1185">Reference proteome</keyword>
<dbReference type="EMBL" id="RRYP01005885">
    <property type="protein sequence ID" value="TNV81651.1"/>
    <property type="molecule type" value="Genomic_DNA"/>
</dbReference>
<accession>A0A8J8T4W8</accession>